<evidence type="ECO:0000259" key="4">
    <source>
        <dbReference type="PROSITE" id="PS50835"/>
    </source>
</evidence>
<comment type="caution">
    <text evidence="5">The sequence shown here is derived from an EMBL/GenBank/DDBJ whole genome shotgun (WGS) entry which is preliminary data.</text>
</comment>
<evidence type="ECO:0000256" key="1">
    <source>
        <dbReference type="SAM" id="MobiDB-lite"/>
    </source>
</evidence>
<feature type="domain" description="Ig-like" evidence="4">
    <location>
        <begin position="241"/>
        <end position="322"/>
    </location>
</feature>
<dbReference type="Proteomes" id="UP001497497">
    <property type="component" value="Unassembled WGS sequence"/>
</dbReference>
<accession>A0AAV2HXB3</accession>
<keyword evidence="2" id="KW-0472">Membrane</keyword>
<reference evidence="5 6" key="1">
    <citation type="submission" date="2024-04" db="EMBL/GenBank/DDBJ databases">
        <authorList>
            <consortium name="Genoscope - CEA"/>
            <person name="William W."/>
        </authorList>
    </citation>
    <scope>NUCLEOTIDE SEQUENCE [LARGE SCALE GENOMIC DNA]</scope>
</reference>
<gene>
    <name evidence="5" type="ORF">GSLYS_00012065001</name>
</gene>
<feature type="chain" id="PRO_5043550668" description="Ig-like domain-containing protein" evidence="3">
    <location>
        <begin position="26"/>
        <end position="499"/>
    </location>
</feature>
<proteinExistence type="predicted"/>
<dbReference type="CDD" id="cd12087">
    <property type="entry name" value="TM_EGFR-like"/>
    <property type="match status" value="1"/>
</dbReference>
<feature type="region of interest" description="Disordered" evidence="1">
    <location>
        <begin position="387"/>
        <end position="418"/>
    </location>
</feature>
<dbReference type="AlphaFoldDB" id="A0AAV2HXB3"/>
<keyword evidence="3" id="KW-0732">Signal</keyword>
<evidence type="ECO:0000256" key="3">
    <source>
        <dbReference type="SAM" id="SignalP"/>
    </source>
</evidence>
<protein>
    <recommendedName>
        <fullName evidence="4">Ig-like domain-containing protein</fullName>
    </recommendedName>
</protein>
<organism evidence="5 6">
    <name type="scientific">Lymnaea stagnalis</name>
    <name type="common">Great pond snail</name>
    <name type="synonym">Helix stagnalis</name>
    <dbReference type="NCBI Taxonomy" id="6523"/>
    <lineage>
        <taxon>Eukaryota</taxon>
        <taxon>Metazoa</taxon>
        <taxon>Spiralia</taxon>
        <taxon>Lophotrochozoa</taxon>
        <taxon>Mollusca</taxon>
        <taxon>Gastropoda</taxon>
        <taxon>Heterobranchia</taxon>
        <taxon>Euthyneura</taxon>
        <taxon>Panpulmonata</taxon>
        <taxon>Hygrophila</taxon>
        <taxon>Lymnaeoidea</taxon>
        <taxon>Lymnaeidae</taxon>
        <taxon>Lymnaea</taxon>
    </lineage>
</organism>
<dbReference type="EMBL" id="CAXITT010000291">
    <property type="protein sequence ID" value="CAL1538244.1"/>
    <property type="molecule type" value="Genomic_DNA"/>
</dbReference>
<dbReference type="InterPro" id="IPR007110">
    <property type="entry name" value="Ig-like_dom"/>
</dbReference>
<feature type="signal peptide" evidence="3">
    <location>
        <begin position="1"/>
        <end position="25"/>
    </location>
</feature>
<feature type="compositionally biased region" description="Low complexity" evidence="1">
    <location>
        <begin position="394"/>
        <end position="409"/>
    </location>
</feature>
<keyword evidence="2" id="KW-0812">Transmembrane</keyword>
<sequence>MISSSSLSLLILILTATNNIDLSYGLTCPGPVEEGSTVYLTCSTESTATDFVWQLEVSGQFKDVSRCQVTQDCTNSMTPAFSATLDPSGTKNTQYDSVLTISRVSRNQTKFRCLSEICQLEVYVKPAKPYCDAAAALGNYGAPYRSFLEVKCTTASSYPRATCTLNSTLSRDLVARGSPGYTYTPLGDGNYMTRCVYAIHLAGFQTGVHSFTLVMASQLSTFVPNAATDIETLQSINIYAPSLTLDSDCPEGIIKSGMSATCTCKMTDPGYPEGWVQWYTSSNRSIGSASGDNFKTIILTYNPQNPCPTFECSPQSALGRLTPGLSYAPSFEENAGGCPSNRVIPISQDNSSDLIIGISVTVGCVLIALILGGIVFILIKRRGWKSTKIPRRGSTPSTTAPSITSSSTTDVTYSQKHGSVRSMESGVLSIKSAELDSEPGVARVGIYDQLSDSSSAYNRDQTLYTQASRPRVSTATNGVYPGSVVNSIRSAAENFTPHD</sequence>
<name>A0AAV2HXB3_LYMST</name>
<keyword evidence="2" id="KW-1133">Transmembrane helix</keyword>
<dbReference type="PROSITE" id="PS50835">
    <property type="entry name" value="IG_LIKE"/>
    <property type="match status" value="1"/>
</dbReference>
<keyword evidence="6" id="KW-1185">Reference proteome</keyword>
<evidence type="ECO:0000313" key="6">
    <source>
        <dbReference type="Proteomes" id="UP001497497"/>
    </source>
</evidence>
<evidence type="ECO:0000256" key="2">
    <source>
        <dbReference type="SAM" id="Phobius"/>
    </source>
</evidence>
<evidence type="ECO:0000313" key="5">
    <source>
        <dbReference type="EMBL" id="CAL1538244.1"/>
    </source>
</evidence>
<feature type="transmembrane region" description="Helical" evidence="2">
    <location>
        <begin position="354"/>
        <end position="379"/>
    </location>
</feature>